<organism evidence="2 3">
    <name type="scientific">Paenibacillus thiaminolyticus</name>
    <name type="common">Bacillus thiaminolyticus</name>
    <dbReference type="NCBI Taxonomy" id="49283"/>
    <lineage>
        <taxon>Bacteria</taxon>
        <taxon>Bacillati</taxon>
        <taxon>Bacillota</taxon>
        <taxon>Bacilli</taxon>
        <taxon>Bacillales</taxon>
        <taxon>Paenibacillaceae</taxon>
        <taxon>Paenibacillus</taxon>
    </lineage>
</organism>
<evidence type="ECO:0000313" key="2">
    <source>
        <dbReference type="EMBL" id="QDM43936.1"/>
    </source>
</evidence>
<dbReference type="InterPro" id="IPR021631">
    <property type="entry name" value="DUF3238"/>
</dbReference>
<dbReference type="EMBL" id="CP041405">
    <property type="protein sequence ID" value="QDM43936.1"/>
    <property type="molecule type" value="Genomic_DNA"/>
</dbReference>
<reference evidence="2 3" key="1">
    <citation type="submission" date="2019-07" db="EMBL/GenBank/DDBJ databases">
        <title>Paenibacillus thiaminolyticus NRRL B-4156.</title>
        <authorList>
            <person name="Hehnly C."/>
            <person name="Zhang L."/>
        </authorList>
    </citation>
    <scope>NUCLEOTIDE SEQUENCE [LARGE SCALE GENOMIC DNA]</scope>
    <source>
        <strain evidence="2 3">NRRL B-4156</strain>
    </source>
</reference>
<evidence type="ECO:0000313" key="3">
    <source>
        <dbReference type="Proteomes" id="UP000315377"/>
    </source>
</evidence>
<dbReference type="AlphaFoldDB" id="A0AAP9DX70"/>
<dbReference type="Pfam" id="PF11579">
    <property type="entry name" value="DUF3238"/>
    <property type="match status" value="1"/>
</dbReference>
<keyword evidence="1" id="KW-0472">Membrane</keyword>
<proteinExistence type="predicted"/>
<accession>A0AAP9DX70</accession>
<protein>
    <submittedName>
        <fullName evidence="2">DUF3238 domain-containing protein</fullName>
    </submittedName>
</protein>
<name>A0AAP9DX70_PANTH</name>
<dbReference type="Proteomes" id="UP000315377">
    <property type="component" value="Chromosome"/>
</dbReference>
<keyword evidence="1" id="KW-1133">Transmembrane helix</keyword>
<gene>
    <name evidence="2" type="ORF">FLT43_10810</name>
</gene>
<feature type="transmembrane region" description="Helical" evidence="1">
    <location>
        <begin position="12"/>
        <end position="30"/>
    </location>
</feature>
<evidence type="ECO:0000256" key="1">
    <source>
        <dbReference type="SAM" id="Phobius"/>
    </source>
</evidence>
<keyword evidence="1" id="KW-0812">Transmembrane</keyword>
<sequence length="235" mass="26248">MMVMIRCKASRLSLFNSTYISIMTLYSMGVHQSIKEVVPMAHIVEIRFAAFIPEAWIEHKRTASALIQFNGNNRSFTYFTEDQPELSKMAQHIVVDFEKTKIKHFRSTGPTIERTVELSSGNVLREVFGHASDSGLTISNESISSTSASFFIQGSAANPLNADASPLDWEYDVTVDTTGKVTVKGRHDGFPAHEIYKRVDKGEPVTIYTHDPRVTGDTPLSLLPPMERIVDRIAP</sequence>